<feature type="compositionally biased region" description="Pro residues" evidence="6">
    <location>
        <begin position="101"/>
        <end position="112"/>
    </location>
</feature>
<evidence type="ECO:0000256" key="5">
    <source>
        <dbReference type="ARBA" id="ARBA00023242"/>
    </source>
</evidence>
<organism evidence="8 9">
    <name type="scientific">Drechmeria coniospora</name>
    <name type="common">Nematophagous fungus</name>
    <name type="synonym">Meria coniospora</name>
    <dbReference type="NCBI Taxonomy" id="98403"/>
    <lineage>
        <taxon>Eukaryota</taxon>
        <taxon>Fungi</taxon>
        <taxon>Dikarya</taxon>
        <taxon>Ascomycota</taxon>
        <taxon>Pezizomycotina</taxon>
        <taxon>Sordariomycetes</taxon>
        <taxon>Hypocreomycetidae</taxon>
        <taxon>Hypocreales</taxon>
        <taxon>Ophiocordycipitaceae</taxon>
        <taxon>Drechmeria</taxon>
    </lineage>
</organism>
<keyword evidence="5" id="KW-0539">Nucleus</keyword>
<dbReference type="InterPro" id="IPR038491">
    <property type="entry name" value="Velvet_dom_sf"/>
</dbReference>
<gene>
    <name evidence="8" type="ORF">DCS_04788</name>
</gene>
<feature type="compositionally biased region" description="Basic residues" evidence="6">
    <location>
        <begin position="55"/>
        <end position="72"/>
    </location>
</feature>
<keyword evidence="3" id="KW-0805">Transcription regulation</keyword>
<dbReference type="PROSITE" id="PS51821">
    <property type="entry name" value="VELVET"/>
    <property type="match status" value="1"/>
</dbReference>
<reference evidence="8 9" key="1">
    <citation type="journal article" date="2016" name="Sci. Rep.">
        <title>Insights into Adaptations to a Near-Obligate Nematode Endoparasitic Lifestyle from the Finished Genome of Drechmeria coniospora.</title>
        <authorList>
            <person name="Zhang L."/>
            <person name="Zhou Z."/>
            <person name="Guo Q."/>
            <person name="Fokkens L."/>
            <person name="Miskei M."/>
            <person name="Pocsi I."/>
            <person name="Zhang W."/>
            <person name="Chen M."/>
            <person name="Wang L."/>
            <person name="Sun Y."/>
            <person name="Donzelli B.G."/>
            <person name="Gibson D.M."/>
            <person name="Nelson D.R."/>
            <person name="Luo J.G."/>
            <person name="Rep M."/>
            <person name="Liu H."/>
            <person name="Yang S."/>
            <person name="Wang J."/>
            <person name="Krasnoff S.B."/>
            <person name="Xu Y."/>
            <person name="Molnar I."/>
            <person name="Lin M."/>
        </authorList>
    </citation>
    <scope>NUCLEOTIDE SEQUENCE [LARGE SCALE GENOMIC DNA]</scope>
    <source>
        <strain evidence="8 9">ARSEF 6962</strain>
    </source>
</reference>
<feature type="region of interest" description="Disordered" evidence="6">
    <location>
        <begin position="1"/>
        <end position="34"/>
    </location>
</feature>
<feature type="compositionally biased region" description="Acidic residues" evidence="6">
    <location>
        <begin position="478"/>
        <end position="488"/>
    </location>
</feature>
<keyword evidence="2" id="KW-0749">Sporulation</keyword>
<dbReference type="InParanoid" id="A0A151GKY1"/>
<evidence type="ECO:0000256" key="6">
    <source>
        <dbReference type="SAM" id="MobiDB-lite"/>
    </source>
</evidence>
<dbReference type="Proteomes" id="UP000076580">
    <property type="component" value="Chromosome 02"/>
</dbReference>
<keyword evidence="9" id="KW-1185">Reference proteome</keyword>
<evidence type="ECO:0000256" key="3">
    <source>
        <dbReference type="ARBA" id="ARBA00023015"/>
    </source>
</evidence>
<dbReference type="PANTHER" id="PTHR33572:SF17">
    <property type="entry name" value="SEXUAL DEVELOPMENT REGULATOR VELC"/>
    <property type="match status" value="1"/>
</dbReference>
<dbReference type="GO" id="GO:0030435">
    <property type="term" value="P:sporulation resulting in formation of a cellular spore"/>
    <property type="evidence" value="ECO:0007669"/>
    <property type="project" value="UniProtKB-KW"/>
</dbReference>
<evidence type="ECO:0000256" key="4">
    <source>
        <dbReference type="ARBA" id="ARBA00023163"/>
    </source>
</evidence>
<dbReference type="RefSeq" id="XP_040657127.1">
    <property type="nucleotide sequence ID" value="XM_040802094.1"/>
</dbReference>
<dbReference type="Pfam" id="PF11754">
    <property type="entry name" value="Velvet"/>
    <property type="match status" value="2"/>
</dbReference>
<dbReference type="PANTHER" id="PTHR33572">
    <property type="entry name" value="SPORE DEVELOPMENT REGULATOR VOSA"/>
    <property type="match status" value="1"/>
</dbReference>
<dbReference type="GO" id="GO:0005634">
    <property type="term" value="C:nucleus"/>
    <property type="evidence" value="ECO:0007669"/>
    <property type="project" value="UniProtKB-SubCell"/>
</dbReference>
<evidence type="ECO:0000259" key="7">
    <source>
        <dbReference type="PROSITE" id="PS51821"/>
    </source>
</evidence>
<evidence type="ECO:0000256" key="2">
    <source>
        <dbReference type="ARBA" id="ARBA00022969"/>
    </source>
</evidence>
<dbReference type="Gene3D" id="2.60.40.3960">
    <property type="entry name" value="Velvet domain"/>
    <property type="match status" value="1"/>
</dbReference>
<evidence type="ECO:0000256" key="1">
    <source>
        <dbReference type="ARBA" id="ARBA00004123"/>
    </source>
</evidence>
<feature type="compositionally biased region" description="Basic residues" evidence="6">
    <location>
        <begin position="1"/>
        <end position="10"/>
    </location>
</feature>
<dbReference type="AlphaFoldDB" id="A0A151GKY1"/>
<comment type="subcellular location">
    <subcellularLocation>
        <location evidence="1">Nucleus</location>
    </subcellularLocation>
</comment>
<proteinExistence type="predicted"/>
<name>A0A151GKY1_DRECN</name>
<feature type="compositionally biased region" description="Basic and acidic residues" evidence="6">
    <location>
        <begin position="198"/>
        <end position="211"/>
    </location>
</feature>
<comment type="caution">
    <text evidence="8">The sequence shown here is derived from an EMBL/GenBank/DDBJ whole genome shotgun (WGS) entry which is preliminary data.</text>
</comment>
<feature type="compositionally biased region" description="Pro residues" evidence="6">
    <location>
        <begin position="75"/>
        <end position="89"/>
    </location>
</feature>
<dbReference type="EMBL" id="LAYC01000002">
    <property type="protein sequence ID" value="KYK57775.1"/>
    <property type="molecule type" value="Genomic_DNA"/>
</dbReference>
<dbReference type="InterPro" id="IPR021740">
    <property type="entry name" value="Velvet"/>
</dbReference>
<protein>
    <submittedName>
        <fullName evidence="8">RYP2-like protein</fullName>
    </submittedName>
</protein>
<feature type="region of interest" description="Disordered" evidence="6">
    <location>
        <begin position="48"/>
        <end position="271"/>
    </location>
</feature>
<feature type="compositionally biased region" description="Pro residues" evidence="6">
    <location>
        <begin position="234"/>
        <end position="253"/>
    </location>
</feature>
<sequence>MSSHSGRRPHMINASSQAPRIPSPMSSSAIKIEPRAQAGFEAMSLPYNNEWAPDHRHRQYQYHHPPHGSHHPHPADPSQPGPSPGPRLPSPGSLITGAPIALPPQPPSPSPSTPQLQHRPSASASPHGARRPSFPPQNANAAFAGQGRDVASQHGGHTPSHGLQGAYIPPPAAAGAGFSGPHDARLFQGRPPTTSPRPDVRTPSRRDRTASRTDLPSLDERPGRPQTSSSSSSAPPPPPPPNQGQQPHPPPKAPASSRQPADWSPIPGMPNLVGAGRAQALSDIKFRLTLRQQPKAARACGFGDRDRRVIDPPPIVQLIVESPHMTEEEIRSYLRFESYVMNCSICDETGTRDASFMPEEYQHQRRLMGSLVGTPFVGQDEHGEEGCFFCFSDLSCRTPGSFRLKFTLIMIDPLRAGVIRHFPMLTEITSDVFHVYSAKEFPGMVASSSLAKKLKEQGCIISIKKGNERAKNARSQDDVSDMDDDDGETTQGQRKRRILGD</sequence>
<evidence type="ECO:0000313" key="8">
    <source>
        <dbReference type="EMBL" id="KYK57775.1"/>
    </source>
</evidence>
<feature type="domain" description="Velvet" evidence="7">
    <location>
        <begin position="281"/>
        <end position="464"/>
    </location>
</feature>
<keyword evidence="4" id="KW-0804">Transcription</keyword>
<dbReference type="InterPro" id="IPR037525">
    <property type="entry name" value="Velvet_dom"/>
</dbReference>
<dbReference type="STRING" id="98403.A0A151GKY1"/>
<feature type="compositionally biased region" description="Polar residues" evidence="6">
    <location>
        <begin position="13"/>
        <end position="29"/>
    </location>
</feature>
<feature type="compositionally biased region" description="Basic and acidic residues" evidence="6">
    <location>
        <begin position="467"/>
        <end position="477"/>
    </location>
</feature>
<evidence type="ECO:0000313" key="9">
    <source>
        <dbReference type="Proteomes" id="UP000076580"/>
    </source>
</evidence>
<dbReference type="GeneID" id="63717431"/>
<accession>A0A151GKY1</accession>
<feature type="region of interest" description="Disordered" evidence="6">
    <location>
        <begin position="467"/>
        <end position="501"/>
    </location>
</feature>